<dbReference type="GO" id="GO:0005524">
    <property type="term" value="F:ATP binding"/>
    <property type="evidence" value="ECO:0007669"/>
    <property type="project" value="InterPro"/>
</dbReference>
<feature type="domain" description="Helicase ATP-binding" evidence="3">
    <location>
        <begin position="13"/>
        <end position="89"/>
    </location>
</feature>
<organism evidence="4 5">
    <name type="scientific">Pisolithus microcarpus 441</name>
    <dbReference type="NCBI Taxonomy" id="765257"/>
    <lineage>
        <taxon>Eukaryota</taxon>
        <taxon>Fungi</taxon>
        <taxon>Dikarya</taxon>
        <taxon>Basidiomycota</taxon>
        <taxon>Agaricomycotina</taxon>
        <taxon>Agaricomycetes</taxon>
        <taxon>Agaricomycetidae</taxon>
        <taxon>Boletales</taxon>
        <taxon>Sclerodermatineae</taxon>
        <taxon>Pisolithaceae</taxon>
        <taxon>Pisolithus</taxon>
    </lineage>
</organism>
<evidence type="ECO:0000259" key="3">
    <source>
        <dbReference type="PROSITE" id="PS51192"/>
    </source>
</evidence>
<dbReference type="SUPFAM" id="SSF52540">
    <property type="entry name" value="P-loop containing nucleoside triphosphate hydrolases"/>
    <property type="match status" value="1"/>
</dbReference>
<name>A0A0C9ZBV9_9AGAM</name>
<dbReference type="PROSITE" id="PS51192">
    <property type="entry name" value="HELICASE_ATP_BIND_1"/>
    <property type="match status" value="1"/>
</dbReference>
<reference evidence="5" key="2">
    <citation type="submission" date="2015-01" db="EMBL/GenBank/DDBJ databases">
        <title>Evolutionary Origins and Diversification of the Mycorrhizal Mutualists.</title>
        <authorList>
            <consortium name="DOE Joint Genome Institute"/>
            <consortium name="Mycorrhizal Genomics Consortium"/>
            <person name="Kohler A."/>
            <person name="Kuo A."/>
            <person name="Nagy L.G."/>
            <person name="Floudas D."/>
            <person name="Copeland A."/>
            <person name="Barry K.W."/>
            <person name="Cichocki N."/>
            <person name="Veneault-Fourrey C."/>
            <person name="LaButti K."/>
            <person name="Lindquist E.A."/>
            <person name="Lipzen A."/>
            <person name="Lundell T."/>
            <person name="Morin E."/>
            <person name="Murat C."/>
            <person name="Riley R."/>
            <person name="Ohm R."/>
            <person name="Sun H."/>
            <person name="Tunlid A."/>
            <person name="Henrissat B."/>
            <person name="Grigoriev I.V."/>
            <person name="Hibbett D.S."/>
            <person name="Martin F."/>
        </authorList>
    </citation>
    <scope>NUCLEOTIDE SEQUENCE [LARGE SCALE GENOMIC DNA]</scope>
    <source>
        <strain evidence="5">441</strain>
    </source>
</reference>
<evidence type="ECO:0000256" key="2">
    <source>
        <dbReference type="ARBA" id="ARBA00022840"/>
    </source>
</evidence>
<evidence type="ECO:0000313" key="4">
    <source>
        <dbReference type="EMBL" id="KIK17428.1"/>
    </source>
</evidence>
<dbReference type="InterPro" id="IPR014001">
    <property type="entry name" value="Helicase_ATP-bd"/>
</dbReference>
<dbReference type="Pfam" id="PF00176">
    <property type="entry name" value="SNF2-rel_dom"/>
    <property type="match status" value="1"/>
</dbReference>
<keyword evidence="1" id="KW-0547">Nucleotide-binding</keyword>
<sequence>MRPQQLQGLDWMVSLHHNGLSGILADEMGLGKTVQTITFLGAYLKHYRDISGPHLIVAPKNTLQKWKQEFERWILDSNVIVLTGTKEERAELIANRLYPKILRFASRIIGTSLECEGNFPLGIPQKGK</sequence>
<protein>
    <recommendedName>
        <fullName evidence="3">Helicase ATP-binding domain-containing protein</fullName>
    </recommendedName>
</protein>
<dbReference type="InterPro" id="IPR027417">
    <property type="entry name" value="P-loop_NTPase"/>
</dbReference>
<evidence type="ECO:0000256" key="1">
    <source>
        <dbReference type="ARBA" id="ARBA00022741"/>
    </source>
</evidence>
<dbReference type="STRING" id="765257.A0A0C9ZBV9"/>
<keyword evidence="2" id="KW-0067">ATP-binding</keyword>
<dbReference type="EMBL" id="KN833828">
    <property type="protein sequence ID" value="KIK17428.1"/>
    <property type="molecule type" value="Genomic_DNA"/>
</dbReference>
<gene>
    <name evidence="4" type="ORF">PISMIDRAFT_111457</name>
</gene>
<evidence type="ECO:0000313" key="5">
    <source>
        <dbReference type="Proteomes" id="UP000054018"/>
    </source>
</evidence>
<dbReference type="InterPro" id="IPR038718">
    <property type="entry name" value="SNF2-like_sf"/>
</dbReference>
<reference evidence="4 5" key="1">
    <citation type="submission" date="2014-04" db="EMBL/GenBank/DDBJ databases">
        <authorList>
            <consortium name="DOE Joint Genome Institute"/>
            <person name="Kuo A."/>
            <person name="Kohler A."/>
            <person name="Costa M.D."/>
            <person name="Nagy L.G."/>
            <person name="Floudas D."/>
            <person name="Copeland A."/>
            <person name="Barry K.W."/>
            <person name="Cichocki N."/>
            <person name="Veneault-Fourrey C."/>
            <person name="LaButti K."/>
            <person name="Lindquist E.A."/>
            <person name="Lipzen A."/>
            <person name="Lundell T."/>
            <person name="Morin E."/>
            <person name="Murat C."/>
            <person name="Sun H."/>
            <person name="Tunlid A."/>
            <person name="Henrissat B."/>
            <person name="Grigoriev I.V."/>
            <person name="Hibbett D.S."/>
            <person name="Martin F."/>
            <person name="Nordberg H.P."/>
            <person name="Cantor M.N."/>
            <person name="Hua S.X."/>
        </authorList>
    </citation>
    <scope>NUCLEOTIDE SEQUENCE [LARGE SCALE GENOMIC DNA]</scope>
    <source>
        <strain evidence="4 5">441</strain>
    </source>
</reference>
<dbReference type="PANTHER" id="PTHR10799">
    <property type="entry name" value="SNF2/RAD54 HELICASE FAMILY"/>
    <property type="match status" value="1"/>
</dbReference>
<dbReference type="OrthoDB" id="2691538at2759"/>
<proteinExistence type="predicted"/>
<keyword evidence="5" id="KW-1185">Reference proteome</keyword>
<dbReference type="HOGENOM" id="CLU_1960436_0_0_1"/>
<dbReference type="Gene3D" id="3.40.50.10810">
    <property type="entry name" value="Tandem AAA-ATPase domain"/>
    <property type="match status" value="1"/>
</dbReference>
<dbReference type="Proteomes" id="UP000054018">
    <property type="component" value="Unassembled WGS sequence"/>
</dbReference>
<accession>A0A0C9ZBV9</accession>
<dbReference type="InterPro" id="IPR000330">
    <property type="entry name" value="SNF2_N"/>
</dbReference>
<dbReference type="AlphaFoldDB" id="A0A0C9ZBV9"/>